<dbReference type="EMBL" id="BRXX01000583">
    <property type="protein sequence ID" value="GMH48388.1"/>
    <property type="molecule type" value="Genomic_DNA"/>
</dbReference>
<dbReference type="InterPro" id="IPR029000">
    <property type="entry name" value="Cyclophilin-like_dom_sf"/>
</dbReference>
<keyword evidence="3" id="KW-0732">Signal</keyword>
<keyword evidence="1 3" id="KW-0697">Rotamase</keyword>
<evidence type="ECO:0000313" key="6">
    <source>
        <dbReference type="Proteomes" id="UP001165160"/>
    </source>
</evidence>
<evidence type="ECO:0000313" key="5">
    <source>
        <dbReference type="EMBL" id="GMH48388.1"/>
    </source>
</evidence>
<comment type="caution">
    <text evidence="5">The sequence shown here is derived from an EMBL/GenBank/DDBJ whole genome shotgun (WGS) entry which is preliminary data.</text>
</comment>
<dbReference type="AlphaFoldDB" id="A0A9W7DRS4"/>
<keyword evidence="2 3" id="KW-0413">Isomerase</keyword>
<protein>
    <recommendedName>
        <fullName evidence="3">Peptidyl-prolyl cis-trans isomerase</fullName>
        <shortName evidence="3">PPIase</shortName>
        <ecNumber evidence="3">5.2.1.8</ecNumber>
    </recommendedName>
</protein>
<feature type="domain" description="PPIase cyclophilin-type" evidence="4">
    <location>
        <begin position="67"/>
        <end position="199"/>
    </location>
</feature>
<evidence type="ECO:0000259" key="4">
    <source>
        <dbReference type="PROSITE" id="PS50072"/>
    </source>
</evidence>
<keyword evidence="6" id="KW-1185">Reference proteome</keyword>
<feature type="chain" id="PRO_5041021462" description="Peptidyl-prolyl cis-trans isomerase" evidence="3">
    <location>
        <begin position="30"/>
        <end position="241"/>
    </location>
</feature>
<dbReference type="PROSITE" id="PS50072">
    <property type="entry name" value="CSA_PPIASE_2"/>
    <property type="match status" value="1"/>
</dbReference>
<organism evidence="5 6">
    <name type="scientific">Triparma verrucosa</name>
    <dbReference type="NCBI Taxonomy" id="1606542"/>
    <lineage>
        <taxon>Eukaryota</taxon>
        <taxon>Sar</taxon>
        <taxon>Stramenopiles</taxon>
        <taxon>Ochrophyta</taxon>
        <taxon>Bolidophyceae</taxon>
        <taxon>Parmales</taxon>
        <taxon>Triparmaceae</taxon>
        <taxon>Triparma</taxon>
    </lineage>
</organism>
<evidence type="ECO:0000256" key="1">
    <source>
        <dbReference type="ARBA" id="ARBA00023110"/>
    </source>
</evidence>
<accession>A0A9W7DRS4</accession>
<name>A0A9W7DRS4_9STRA</name>
<feature type="signal peptide" evidence="3">
    <location>
        <begin position="1"/>
        <end position="29"/>
    </location>
</feature>
<dbReference type="InterPro" id="IPR044665">
    <property type="entry name" value="E_coli_cyclophilin_A-like"/>
</dbReference>
<dbReference type="EC" id="5.2.1.8" evidence="3"/>
<dbReference type="PRINTS" id="PR00153">
    <property type="entry name" value="CSAPPISMRASE"/>
</dbReference>
<dbReference type="GO" id="GO:0003755">
    <property type="term" value="F:peptidyl-prolyl cis-trans isomerase activity"/>
    <property type="evidence" value="ECO:0007669"/>
    <property type="project" value="UniProtKB-UniRule"/>
</dbReference>
<dbReference type="InterPro" id="IPR002130">
    <property type="entry name" value="Cyclophilin-type_PPIase_dom"/>
</dbReference>
<sequence length="241" mass="26063">MVASLPALASFFVVLFCVLLMTMLPDSCALTAPAPTLNATTTCATCAFLCDNQRQAQQDLPEDAPDFYQAVFETDAPGCFVLNVTRSWAPLGADQFYTLLKDEFYTVGGGAAFFRVVPDFVVQWGISGSPDETQKWDAPIQDDPVIESNVAWTVSYATAGPNTRTSQIFINLVDNSRLDASGFAPFATVVEGMDIVNNLINPTPGDSNGVDQDLYTEKGDEYIEANYAGKINKVVNVSIIV</sequence>
<comment type="similarity">
    <text evidence="3">Belongs to the cyclophilin-type PPIase family.</text>
</comment>
<comment type="function">
    <text evidence="3">PPIases accelerate the folding of proteins. It catalyzes the cis-trans isomerization of proline imidic peptide bonds in oligopeptides.</text>
</comment>
<gene>
    <name evidence="5" type="ORF">TrVE_jg9381</name>
</gene>
<evidence type="ECO:0000256" key="3">
    <source>
        <dbReference type="RuleBase" id="RU363019"/>
    </source>
</evidence>
<dbReference type="Proteomes" id="UP001165160">
    <property type="component" value="Unassembled WGS sequence"/>
</dbReference>
<reference evidence="6" key="1">
    <citation type="journal article" date="2023" name="Commun. Biol.">
        <title>Genome analysis of Parmales, the sister group of diatoms, reveals the evolutionary specialization of diatoms from phago-mixotrophs to photoautotrophs.</title>
        <authorList>
            <person name="Ban H."/>
            <person name="Sato S."/>
            <person name="Yoshikawa S."/>
            <person name="Yamada K."/>
            <person name="Nakamura Y."/>
            <person name="Ichinomiya M."/>
            <person name="Sato N."/>
            <person name="Blanc-Mathieu R."/>
            <person name="Endo H."/>
            <person name="Kuwata A."/>
            <person name="Ogata H."/>
        </authorList>
    </citation>
    <scope>NUCLEOTIDE SEQUENCE [LARGE SCALE GENOMIC DNA]</scope>
    <source>
        <strain evidence="6">NIES 3699</strain>
    </source>
</reference>
<dbReference type="SUPFAM" id="SSF50891">
    <property type="entry name" value="Cyclophilin-like"/>
    <property type="match status" value="1"/>
</dbReference>
<dbReference type="Pfam" id="PF00160">
    <property type="entry name" value="Pro_isomerase"/>
    <property type="match status" value="1"/>
</dbReference>
<dbReference type="Gene3D" id="2.40.100.10">
    <property type="entry name" value="Cyclophilin-like"/>
    <property type="match status" value="1"/>
</dbReference>
<proteinExistence type="inferred from homology"/>
<comment type="catalytic activity">
    <reaction evidence="3">
        <text>[protein]-peptidylproline (omega=180) = [protein]-peptidylproline (omega=0)</text>
        <dbReference type="Rhea" id="RHEA:16237"/>
        <dbReference type="Rhea" id="RHEA-COMP:10747"/>
        <dbReference type="Rhea" id="RHEA-COMP:10748"/>
        <dbReference type="ChEBI" id="CHEBI:83833"/>
        <dbReference type="ChEBI" id="CHEBI:83834"/>
        <dbReference type="EC" id="5.2.1.8"/>
    </reaction>
</comment>
<dbReference type="PANTHER" id="PTHR43246">
    <property type="entry name" value="PEPTIDYL-PROLYL CIS-TRANS ISOMERASE CYP38, CHLOROPLASTIC"/>
    <property type="match status" value="1"/>
</dbReference>
<evidence type="ECO:0000256" key="2">
    <source>
        <dbReference type="ARBA" id="ARBA00023235"/>
    </source>
</evidence>